<dbReference type="Gene3D" id="3.10.50.40">
    <property type="match status" value="2"/>
</dbReference>
<evidence type="ECO:0000313" key="10">
    <source>
        <dbReference type="EMBL" id="UXH78093.1"/>
    </source>
</evidence>
<dbReference type="SUPFAM" id="SSF54534">
    <property type="entry name" value="FKBP-like"/>
    <property type="match status" value="2"/>
</dbReference>
<dbReference type="HAMAP" id="MF_01183">
    <property type="entry name" value="Chaperone_SurA"/>
    <property type="match status" value="1"/>
</dbReference>
<accession>A0ABY6B3I8</accession>
<gene>
    <name evidence="7" type="primary">surA</name>
    <name evidence="10" type="ORF">N4261_24595</name>
</gene>
<proteinExistence type="inferred from homology"/>
<keyword evidence="5 7" id="KW-0143">Chaperone</keyword>
<dbReference type="InterPro" id="IPR027304">
    <property type="entry name" value="Trigger_fact/SurA_dom_sf"/>
</dbReference>
<name>A0ABY6B3I8_9BURK</name>
<dbReference type="InterPro" id="IPR046357">
    <property type="entry name" value="PPIase_dom_sf"/>
</dbReference>
<dbReference type="RefSeq" id="WP_261757866.1">
    <property type="nucleotide sequence ID" value="NZ_CP104562.2"/>
</dbReference>
<dbReference type="Pfam" id="PF00639">
    <property type="entry name" value="Rotamase"/>
    <property type="match status" value="2"/>
</dbReference>
<comment type="subcellular location">
    <subcellularLocation>
        <location evidence="7">Periplasm</location>
    </subcellularLocation>
    <text evidence="7">Is capable of associating with the outer membrane.</text>
</comment>
<dbReference type="PANTHER" id="PTHR47637:SF1">
    <property type="entry name" value="CHAPERONE SURA"/>
    <property type="match status" value="1"/>
</dbReference>
<evidence type="ECO:0000259" key="9">
    <source>
        <dbReference type="PROSITE" id="PS50198"/>
    </source>
</evidence>
<dbReference type="InterPro" id="IPR023058">
    <property type="entry name" value="PPIase_PpiC_CS"/>
</dbReference>
<sequence length="478" mass="52931" precursor="true">MRNFKQVAAATLVLSAMAGTASWAQDSQPPAAAPTAVAQVTTPAAAPAAAASATTSTTAASRPPLEPRTLKPGDYIAAVVNSDIVAASEVVQRTERMRDEARRRGDTPTNELLHKQALDSLIDERVLVTYARENGPRVDEPELDRVVANVATQNKLSMDELKKRLAADGIDFRRFRENLRDQMLSERVREREVQGRIRVTDGEIDKYLDERQAALQDRAQLNIAQILVPVPEDAAPALVAERRARAEAALERVKAGEDFAKVAREVSEDANKARGGEIGLRAGDKLPDVFVEAVRDLKEGEVRQVLLRSGAGFHVLKLIERQSGKASINTVVQTRARHILLRPSEQLSPEQATRRLTEFKRAIESGRATFEQLARANSEDGSAQEGGDLGWVSPGSFVPEFEEAMDALPLKGISNPVPSRFGVHLIQVMERRDVVLDTKQLRDQARQALRERKYDEAYGDWMKDLRARAFVETREWLD</sequence>
<evidence type="ECO:0000256" key="2">
    <source>
        <dbReference type="ARBA" id="ARBA00022737"/>
    </source>
</evidence>
<feature type="signal peptide" evidence="7">
    <location>
        <begin position="1"/>
        <end position="24"/>
    </location>
</feature>
<keyword evidence="2 7" id="KW-0677">Repeat</keyword>
<evidence type="ECO:0000256" key="8">
    <source>
        <dbReference type="SAM" id="MobiDB-lite"/>
    </source>
</evidence>
<evidence type="ECO:0000256" key="1">
    <source>
        <dbReference type="ARBA" id="ARBA00022729"/>
    </source>
</evidence>
<keyword evidence="3 7" id="KW-0574">Periplasm</keyword>
<evidence type="ECO:0000256" key="3">
    <source>
        <dbReference type="ARBA" id="ARBA00022764"/>
    </source>
</evidence>
<evidence type="ECO:0000256" key="4">
    <source>
        <dbReference type="ARBA" id="ARBA00023110"/>
    </source>
</evidence>
<organism evidence="10 11">
    <name type="scientific">Roseateles amylovorans</name>
    <dbReference type="NCBI Taxonomy" id="2978473"/>
    <lineage>
        <taxon>Bacteria</taxon>
        <taxon>Pseudomonadati</taxon>
        <taxon>Pseudomonadota</taxon>
        <taxon>Betaproteobacteria</taxon>
        <taxon>Burkholderiales</taxon>
        <taxon>Sphaerotilaceae</taxon>
        <taxon>Roseateles</taxon>
    </lineage>
</organism>
<dbReference type="PROSITE" id="PS50198">
    <property type="entry name" value="PPIC_PPIASE_2"/>
    <property type="match status" value="2"/>
</dbReference>
<feature type="domain" description="PpiC" evidence="9">
    <location>
        <begin position="331"/>
        <end position="430"/>
    </location>
</feature>
<feature type="region of interest" description="Disordered" evidence="8">
    <location>
        <begin position="48"/>
        <end position="69"/>
    </location>
</feature>
<evidence type="ECO:0000256" key="6">
    <source>
        <dbReference type="ARBA" id="ARBA00023235"/>
    </source>
</evidence>
<keyword evidence="11" id="KW-1185">Reference proteome</keyword>
<feature type="domain" description="PpiC" evidence="9">
    <location>
        <begin position="218"/>
        <end position="320"/>
    </location>
</feature>
<dbReference type="InterPro" id="IPR050280">
    <property type="entry name" value="OMP_Chaperone_SurA"/>
</dbReference>
<dbReference type="GO" id="GO:0003755">
    <property type="term" value="F:peptidyl-prolyl cis-trans isomerase activity"/>
    <property type="evidence" value="ECO:0007669"/>
    <property type="project" value="UniProtKB-EC"/>
</dbReference>
<dbReference type="InterPro" id="IPR015391">
    <property type="entry name" value="SurA_N"/>
</dbReference>
<dbReference type="EMBL" id="CP104562">
    <property type="protein sequence ID" value="UXH78093.1"/>
    <property type="molecule type" value="Genomic_DNA"/>
</dbReference>
<dbReference type="InterPro" id="IPR023034">
    <property type="entry name" value="PPIase_SurA"/>
</dbReference>
<keyword evidence="1 7" id="KW-0732">Signal</keyword>
<dbReference type="Pfam" id="PF09312">
    <property type="entry name" value="SurA_N"/>
    <property type="match status" value="1"/>
</dbReference>
<dbReference type="PANTHER" id="PTHR47637">
    <property type="entry name" value="CHAPERONE SURA"/>
    <property type="match status" value="1"/>
</dbReference>
<dbReference type="PROSITE" id="PS01096">
    <property type="entry name" value="PPIC_PPIASE_1"/>
    <property type="match status" value="1"/>
</dbReference>
<evidence type="ECO:0000256" key="5">
    <source>
        <dbReference type="ARBA" id="ARBA00023186"/>
    </source>
</evidence>
<evidence type="ECO:0000256" key="7">
    <source>
        <dbReference type="HAMAP-Rule" id="MF_01183"/>
    </source>
</evidence>
<dbReference type="EC" id="5.2.1.8" evidence="7"/>
<keyword evidence="6 7" id="KW-0413">Isomerase</keyword>
<comment type="domain">
    <text evidence="7">The PPIase activity resides only in the second parvulin domain. The N-terminal region and the C-terminal tail are necessary and sufficient for the chaperone activity of SurA. The PPIase activity is dispensable for SurA to function as a chaperone. The N-terminal region and the C-terminal tail are also required for porin recognition.</text>
</comment>
<dbReference type="SUPFAM" id="SSF109998">
    <property type="entry name" value="Triger factor/SurA peptide-binding domain-like"/>
    <property type="match status" value="1"/>
</dbReference>
<reference evidence="10" key="1">
    <citation type="submission" date="2022-10" db="EMBL/GenBank/DDBJ databases">
        <title>Characterization and whole genome sequencing of a new Roseateles species, isolated from fresh water.</title>
        <authorList>
            <person name="Guliayeva D.Y."/>
            <person name="Akhremchuk A.E."/>
            <person name="Sikolenko M.A."/>
            <person name="Valentovich L.N."/>
            <person name="Sidarenka A.V."/>
        </authorList>
    </citation>
    <scope>NUCLEOTIDE SEQUENCE</scope>
    <source>
        <strain evidence="10">BIM B-1768</strain>
    </source>
</reference>
<protein>
    <recommendedName>
        <fullName evidence="7">Chaperone SurA</fullName>
    </recommendedName>
    <alternativeName>
        <fullName evidence="7">Peptidyl-prolyl cis-trans isomerase SurA</fullName>
        <shortName evidence="7">PPIase SurA</shortName>
        <ecNumber evidence="7">5.2.1.8</ecNumber>
    </alternativeName>
    <alternativeName>
        <fullName evidence="7">Rotamase SurA</fullName>
    </alternativeName>
</protein>
<dbReference type="Gene3D" id="1.10.4030.10">
    <property type="entry name" value="Porin chaperone SurA, peptide-binding domain"/>
    <property type="match status" value="1"/>
</dbReference>
<dbReference type="InterPro" id="IPR000297">
    <property type="entry name" value="PPIase_PpiC"/>
</dbReference>
<keyword evidence="4 7" id="KW-0697">Rotamase</keyword>
<feature type="chain" id="PRO_5044917732" description="Chaperone SurA" evidence="7">
    <location>
        <begin position="25"/>
        <end position="478"/>
    </location>
</feature>
<feature type="compositionally biased region" description="Low complexity" evidence="8">
    <location>
        <begin position="48"/>
        <end position="61"/>
    </location>
</feature>
<comment type="catalytic activity">
    <reaction evidence="7">
        <text>[protein]-peptidylproline (omega=180) = [protein]-peptidylproline (omega=0)</text>
        <dbReference type="Rhea" id="RHEA:16237"/>
        <dbReference type="Rhea" id="RHEA-COMP:10747"/>
        <dbReference type="Rhea" id="RHEA-COMP:10748"/>
        <dbReference type="ChEBI" id="CHEBI:83833"/>
        <dbReference type="ChEBI" id="CHEBI:83834"/>
        <dbReference type="EC" id="5.2.1.8"/>
    </reaction>
</comment>
<comment type="function">
    <text evidence="7">Chaperone involved in the correct folding and assembly of outer membrane proteins. Recognizes specific patterns of aromatic residues and the orientation of their side chains, which are found more frequently in integral outer membrane proteins. May act in both early periplasmic and late outer membrane-associated steps of protein maturation.</text>
</comment>
<dbReference type="Proteomes" id="UP001064933">
    <property type="component" value="Chromosome"/>
</dbReference>
<evidence type="ECO:0000313" key="11">
    <source>
        <dbReference type="Proteomes" id="UP001064933"/>
    </source>
</evidence>